<dbReference type="InterPro" id="IPR050583">
    <property type="entry name" value="Mycobacterial_A85_antigen"/>
</dbReference>
<evidence type="ECO:0000313" key="1">
    <source>
        <dbReference type="EMBL" id="ORX48413.1"/>
    </source>
</evidence>
<dbReference type="Pfam" id="PF00756">
    <property type="entry name" value="Esterase"/>
    <property type="match status" value="1"/>
</dbReference>
<sequence>MDEKNETDFSQQRSVPIIIYNSYNSDAKELWDECLKMNCSEFVLVVVEVVHWNDSMTPFPSEPIFNKSTEGYGGMADDYINFILEDLIPTVEQFFKPEYYAITGYSLSGLFSVYCMYKTDKFSRVLSGSGSFWYPGFMDYIANTPLKVNIDTTKVYLSLGNKEKKTGNKVLKTIETETLKYRDYLSEQKVNFKFEFNQGGHFNDVISRIAKGIKWLLE</sequence>
<dbReference type="Proteomes" id="UP000193719">
    <property type="component" value="Unassembled WGS sequence"/>
</dbReference>
<dbReference type="PANTHER" id="PTHR48098">
    <property type="entry name" value="ENTEROCHELIN ESTERASE-RELATED"/>
    <property type="match status" value="1"/>
</dbReference>
<keyword evidence="2" id="KW-1185">Reference proteome</keyword>
<dbReference type="PANTHER" id="PTHR48098:SF6">
    <property type="entry name" value="FERRI-BACILLIBACTIN ESTERASE BESA"/>
    <property type="match status" value="1"/>
</dbReference>
<accession>A0A1Y1V6R1</accession>
<organism evidence="1 2">
    <name type="scientific">Piromyces finnis</name>
    <dbReference type="NCBI Taxonomy" id="1754191"/>
    <lineage>
        <taxon>Eukaryota</taxon>
        <taxon>Fungi</taxon>
        <taxon>Fungi incertae sedis</taxon>
        <taxon>Chytridiomycota</taxon>
        <taxon>Chytridiomycota incertae sedis</taxon>
        <taxon>Neocallimastigomycetes</taxon>
        <taxon>Neocallimastigales</taxon>
        <taxon>Neocallimastigaceae</taxon>
        <taxon>Piromyces</taxon>
    </lineage>
</organism>
<dbReference type="InterPro" id="IPR029058">
    <property type="entry name" value="AB_hydrolase_fold"/>
</dbReference>
<comment type="caution">
    <text evidence="1">The sequence shown here is derived from an EMBL/GenBank/DDBJ whole genome shotgun (WGS) entry which is preliminary data.</text>
</comment>
<dbReference type="AlphaFoldDB" id="A0A1Y1V6R1"/>
<dbReference type="Gene3D" id="3.40.50.1820">
    <property type="entry name" value="alpha/beta hydrolase"/>
    <property type="match status" value="1"/>
</dbReference>
<dbReference type="InterPro" id="IPR000801">
    <property type="entry name" value="Esterase-like"/>
</dbReference>
<proteinExistence type="predicted"/>
<dbReference type="OrthoDB" id="2118365at2759"/>
<protein>
    <recommendedName>
        <fullName evidence="3">Alpha/beta-hydrolase</fullName>
    </recommendedName>
</protein>
<name>A0A1Y1V6R1_9FUNG</name>
<evidence type="ECO:0008006" key="3">
    <source>
        <dbReference type="Google" id="ProtNLM"/>
    </source>
</evidence>
<gene>
    <name evidence="1" type="ORF">BCR36DRAFT_584332</name>
</gene>
<reference evidence="1 2" key="1">
    <citation type="submission" date="2016-08" db="EMBL/GenBank/DDBJ databases">
        <title>Genomes of anaerobic fungi encode conserved fungal cellulosomes for biomass hydrolysis.</title>
        <authorList>
            <consortium name="DOE Joint Genome Institute"/>
            <person name="Haitjema C.H."/>
            <person name="Gilmore S.P."/>
            <person name="Henske J.K."/>
            <person name="Solomon K.V."/>
            <person name="De Groot R."/>
            <person name="Kuo A."/>
            <person name="Mondo S.J."/>
            <person name="Salamov A.A."/>
            <person name="Labutti K."/>
            <person name="Zhao Z."/>
            <person name="Chiniquy J."/>
            <person name="Barry K."/>
            <person name="Brewer H.M."/>
            <person name="Purvine S.O."/>
            <person name="Wright A.T."/>
            <person name="Boxma B."/>
            <person name="Van Alen T."/>
            <person name="Hackstein J.H."/>
            <person name="Baker S.E."/>
            <person name="Grigoriev I.V."/>
            <person name="O'Malley M.A."/>
        </authorList>
    </citation>
    <scope>NUCLEOTIDE SEQUENCE [LARGE SCALE GENOMIC DNA]</scope>
    <source>
        <strain evidence="2">finn</strain>
    </source>
</reference>
<dbReference type="SUPFAM" id="SSF53474">
    <property type="entry name" value="alpha/beta-Hydrolases"/>
    <property type="match status" value="1"/>
</dbReference>
<evidence type="ECO:0000313" key="2">
    <source>
        <dbReference type="Proteomes" id="UP000193719"/>
    </source>
</evidence>
<reference evidence="1 2" key="2">
    <citation type="submission" date="2016-08" db="EMBL/GenBank/DDBJ databases">
        <title>Pervasive Adenine N6-methylation of Active Genes in Fungi.</title>
        <authorList>
            <consortium name="DOE Joint Genome Institute"/>
            <person name="Mondo S.J."/>
            <person name="Dannebaum R.O."/>
            <person name="Kuo R.C."/>
            <person name="Labutti K."/>
            <person name="Haridas S."/>
            <person name="Kuo A."/>
            <person name="Salamov A."/>
            <person name="Ahrendt S.R."/>
            <person name="Lipzen A."/>
            <person name="Sullivan W."/>
            <person name="Andreopoulos W.B."/>
            <person name="Clum A."/>
            <person name="Lindquist E."/>
            <person name="Daum C."/>
            <person name="Ramamoorthy G.K."/>
            <person name="Gryganskyi A."/>
            <person name="Culley D."/>
            <person name="Magnuson J.K."/>
            <person name="James T.Y."/>
            <person name="O'Malley M.A."/>
            <person name="Stajich J.E."/>
            <person name="Spatafora J.W."/>
            <person name="Visel A."/>
            <person name="Grigoriev I.V."/>
        </authorList>
    </citation>
    <scope>NUCLEOTIDE SEQUENCE [LARGE SCALE GENOMIC DNA]</scope>
    <source>
        <strain evidence="2">finn</strain>
    </source>
</reference>
<dbReference type="EMBL" id="MCFH01000027">
    <property type="protein sequence ID" value="ORX48413.1"/>
    <property type="molecule type" value="Genomic_DNA"/>
</dbReference>